<reference evidence="3 4" key="1">
    <citation type="submission" date="2016-10" db="EMBL/GenBank/DDBJ databases">
        <authorList>
            <person name="de Groot N.N."/>
        </authorList>
    </citation>
    <scope>NUCLEOTIDE SEQUENCE [LARGE SCALE GENOMIC DNA]</scope>
    <source>
        <strain evidence="3 4">DSM 15283</strain>
    </source>
</reference>
<dbReference type="GO" id="GO:0005829">
    <property type="term" value="C:cytosol"/>
    <property type="evidence" value="ECO:0007669"/>
    <property type="project" value="TreeGrafter"/>
</dbReference>
<proteinExistence type="predicted"/>
<accession>A0A1I4K5T8</accession>
<dbReference type="PANTHER" id="PTHR46797:SF1">
    <property type="entry name" value="METHYLPHOSPHONATE SYNTHASE"/>
    <property type="match status" value="1"/>
</dbReference>
<dbReference type="GO" id="GO:0003700">
    <property type="term" value="F:DNA-binding transcription factor activity"/>
    <property type="evidence" value="ECO:0007669"/>
    <property type="project" value="TreeGrafter"/>
</dbReference>
<name>A0A1I4K5T8_9RHOB</name>
<sequence>MSNDSHILGLLPSRLKEARRQQGLSLDAVAKLSGVSRSMVSQIERGESSPTIATLWNLTKALQVDFAGLLEESTTADRIEVLRDGQVPTIENRGEGCSIRILSPPEDAGKHEIYDIHFAPDGELDSNPHTRGAREQLSVIDGCVDITSGEATQRLGAGDTARYAADVTHCIRAVGGPARVFLVVRDA</sequence>
<evidence type="ECO:0000259" key="2">
    <source>
        <dbReference type="PROSITE" id="PS50943"/>
    </source>
</evidence>
<dbReference type="InterPro" id="IPR011051">
    <property type="entry name" value="RmlC_Cupin_sf"/>
</dbReference>
<dbReference type="OrthoDB" id="189170at2"/>
<evidence type="ECO:0000313" key="3">
    <source>
        <dbReference type="EMBL" id="SFL73987.1"/>
    </source>
</evidence>
<feature type="domain" description="HTH cro/C1-type" evidence="2">
    <location>
        <begin position="15"/>
        <end position="69"/>
    </location>
</feature>
<dbReference type="Gene3D" id="2.60.120.10">
    <property type="entry name" value="Jelly Rolls"/>
    <property type="match status" value="1"/>
</dbReference>
<dbReference type="Proteomes" id="UP000199144">
    <property type="component" value="Unassembled WGS sequence"/>
</dbReference>
<organism evidence="3 4">
    <name type="scientific">Shimia aestuarii</name>
    <dbReference type="NCBI Taxonomy" id="254406"/>
    <lineage>
        <taxon>Bacteria</taxon>
        <taxon>Pseudomonadati</taxon>
        <taxon>Pseudomonadota</taxon>
        <taxon>Alphaproteobacteria</taxon>
        <taxon>Rhodobacterales</taxon>
        <taxon>Roseobacteraceae</taxon>
    </lineage>
</organism>
<dbReference type="Gene3D" id="1.10.260.40">
    <property type="entry name" value="lambda repressor-like DNA-binding domains"/>
    <property type="match status" value="1"/>
</dbReference>
<dbReference type="SUPFAM" id="SSF51182">
    <property type="entry name" value="RmlC-like cupins"/>
    <property type="match status" value="1"/>
</dbReference>
<dbReference type="PROSITE" id="PS50943">
    <property type="entry name" value="HTH_CROC1"/>
    <property type="match status" value="1"/>
</dbReference>
<dbReference type="InterPro" id="IPR001387">
    <property type="entry name" value="Cro/C1-type_HTH"/>
</dbReference>
<dbReference type="InterPro" id="IPR050807">
    <property type="entry name" value="TransReg_Diox_bact_type"/>
</dbReference>
<keyword evidence="1" id="KW-0238">DNA-binding</keyword>
<dbReference type="CDD" id="cd00093">
    <property type="entry name" value="HTH_XRE"/>
    <property type="match status" value="1"/>
</dbReference>
<dbReference type="GO" id="GO:0003677">
    <property type="term" value="F:DNA binding"/>
    <property type="evidence" value="ECO:0007669"/>
    <property type="project" value="UniProtKB-KW"/>
</dbReference>
<dbReference type="SMART" id="SM00530">
    <property type="entry name" value="HTH_XRE"/>
    <property type="match status" value="1"/>
</dbReference>
<evidence type="ECO:0000256" key="1">
    <source>
        <dbReference type="ARBA" id="ARBA00023125"/>
    </source>
</evidence>
<dbReference type="SUPFAM" id="SSF47413">
    <property type="entry name" value="lambda repressor-like DNA-binding domains"/>
    <property type="match status" value="1"/>
</dbReference>
<gene>
    <name evidence="3" type="ORF">SAMN04488042_1011325</name>
</gene>
<keyword evidence="4" id="KW-1185">Reference proteome</keyword>
<dbReference type="RefSeq" id="WP_093091985.1">
    <property type="nucleotide sequence ID" value="NZ_FOTQ01000001.1"/>
</dbReference>
<dbReference type="InterPro" id="IPR014710">
    <property type="entry name" value="RmlC-like_jellyroll"/>
</dbReference>
<dbReference type="InterPro" id="IPR010982">
    <property type="entry name" value="Lambda_DNA-bd_dom_sf"/>
</dbReference>
<dbReference type="Pfam" id="PF01381">
    <property type="entry name" value="HTH_3"/>
    <property type="match status" value="1"/>
</dbReference>
<dbReference type="CDD" id="cd02209">
    <property type="entry name" value="cupin_XRE_C"/>
    <property type="match status" value="1"/>
</dbReference>
<dbReference type="STRING" id="254406.SAMN04488042_1011325"/>
<dbReference type="EMBL" id="FOTQ01000001">
    <property type="protein sequence ID" value="SFL73987.1"/>
    <property type="molecule type" value="Genomic_DNA"/>
</dbReference>
<evidence type="ECO:0000313" key="4">
    <source>
        <dbReference type="Proteomes" id="UP000199144"/>
    </source>
</evidence>
<protein>
    <submittedName>
        <fullName evidence="3">Transcriptional regulator, XRE family with cupin sensor</fullName>
    </submittedName>
</protein>
<dbReference type="PANTHER" id="PTHR46797">
    <property type="entry name" value="HTH-TYPE TRANSCRIPTIONAL REGULATOR"/>
    <property type="match status" value="1"/>
</dbReference>
<dbReference type="AlphaFoldDB" id="A0A1I4K5T8"/>